<dbReference type="Pfam" id="PF10551">
    <property type="entry name" value="MULE"/>
    <property type="match status" value="1"/>
</dbReference>
<evidence type="ECO:0000259" key="2">
    <source>
        <dbReference type="Pfam" id="PF10551"/>
    </source>
</evidence>
<dbReference type="InterPro" id="IPR018289">
    <property type="entry name" value="MULE_transposase_dom"/>
</dbReference>
<keyword evidence="4" id="KW-1185">Reference proteome</keyword>
<comment type="caution">
    <text evidence="3">The sequence shown here is derived from an EMBL/GenBank/DDBJ whole genome shotgun (WGS) entry which is preliminary data.</text>
</comment>
<evidence type="ECO:0000259" key="1">
    <source>
        <dbReference type="Pfam" id="PF03108"/>
    </source>
</evidence>
<organism evidence="3 4">
    <name type="scientific">Acacia crassicarpa</name>
    <name type="common">northern wattle</name>
    <dbReference type="NCBI Taxonomy" id="499986"/>
    <lineage>
        <taxon>Eukaryota</taxon>
        <taxon>Viridiplantae</taxon>
        <taxon>Streptophyta</taxon>
        <taxon>Embryophyta</taxon>
        <taxon>Tracheophyta</taxon>
        <taxon>Spermatophyta</taxon>
        <taxon>Magnoliopsida</taxon>
        <taxon>eudicotyledons</taxon>
        <taxon>Gunneridae</taxon>
        <taxon>Pentapetalae</taxon>
        <taxon>rosids</taxon>
        <taxon>fabids</taxon>
        <taxon>Fabales</taxon>
        <taxon>Fabaceae</taxon>
        <taxon>Caesalpinioideae</taxon>
        <taxon>mimosoid clade</taxon>
        <taxon>Acacieae</taxon>
        <taxon>Acacia</taxon>
    </lineage>
</organism>
<dbReference type="PANTHER" id="PTHR31973:SF189">
    <property type="entry name" value="TRANSPOSASE, MUDR, PLANT, MULE TRANSPOSASE DOMAIN PROTEIN-RELATED"/>
    <property type="match status" value="1"/>
</dbReference>
<dbReference type="AlphaFoldDB" id="A0AAE1N7R4"/>
<sequence>MTFQDKQEVKRAIDKYSITRGVSLKVVRSDKRTYQVVCEEGCPFSLYLSTYGLNIGWQVKSLAYDHKCARVYKNQRASTMWLAQYFKERVQEAPNFKAKDMKNEVQRDLKVYVSVHKCKRAKKKIMEEMDGSYKDEFSKLEAYCNELKLSNPGSDVCVEVSEEALEQGRRVFKRLYLCFNAAKVGWKEGCRPLVGVDGTFLKGKARGIMLTAVGIDGNDSVYPLALAVVEKENAHHWSWFLQWLRQSLDLRNGETVTLISDMQKVMACNSIQ</sequence>
<gene>
    <name evidence="3" type="ORF">QN277_001012</name>
</gene>
<dbReference type="PANTHER" id="PTHR31973">
    <property type="entry name" value="POLYPROTEIN, PUTATIVE-RELATED"/>
    <property type="match status" value="1"/>
</dbReference>
<reference evidence="3" key="1">
    <citation type="submission" date="2023-10" db="EMBL/GenBank/DDBJ databases">
        <title>Chromosome-level genome of the transformable northern wattle, Acacia crassicarpa.</title>
        <authorList>
            <person name="Massaro I."/>
            <person name="Sinha N.R."/>
            <person name="Poethig S."/>
            <person name="Leichty A.R."/>
        </authorList>
    </citation>
    <scope>NUCLEOTIDE SEQUENCE</scope>
    <source>
        <strain evidence="3">Acra3RX</strain>
        <tissue evidence="3">Leaf</tissue>
    </source>
</reference>
<dbReference type="EMBL" id="JAWXYG010000001">
    <property type="protein sequence ID" value="KAK4284140.1"/>
    <property type="molecule type" value="Genomic_DNA"/>
</dbReference>
<protein>
    <recommendedName>
        <fullName evidence="5">MULE transposase domain-containing protein</fullName>
    </recommendedName>
</protein>
<evidence type="ECO:0000313" key="3">
    <source>
        <dbReference type="EMBL" id="KAK4284140.1"/>
    </source>
</evidence>
<evidence type="ECO:0008006" key="5">
    <source>
        <dbReference type="Google" id="ProtNLM"/>
    </source>
</evidence>
<proteinExistence type="predicted"/>
<dbReference type="Proteomes" id="UP001293593">
    <property type="component" value="Unassembled WGS sequence"/>
</dbReference>
<dbReference type="Pfam" id="PF03108">
    <property type="entry name" value="DBD_Tnp_Mut"/>
    <property type="match status" value="1"/>
</dbReference>
<feature type="domain" description="Transposase MuDR plant" evidence="1">
    <location>
        <begin position="2"/>
        <end position="49"/>
    </location>
</feature>
<dbReference type="InterPro" id="IPR004332">
    <property type="entry name" value="Transposase_MuDR"/>
</dbReference>
<accession>A0AAE1N7R4</accession>
<evidence type="ECO:0000313" key="4">
    <source>
        <dbReference type="Proteomes" id="UP001293593"/>
    </source>
</evidence>
<name>A0AAE1N7R4_9FABA</name>
<feature type="domain" description="MULE transposase" evidence="2">
    <location>
        <begin position="194"/>
        <end position="266"/>
    </location>
</feature>